<dbReference type="OrthoDB" id="978645at2"/>
<evidence type="ECO:0000313" key="2">
    <source>
        <dbReference type="EMBL" id="SDN38639.1"/>
    </source>
</evidence>
<sequence>MIIRKLLFSFTAVAALFTMNVSNANAQDYKHAIGGRFGNANGVSFKTALNKGAMLELIGNFRSNSGVTYMNLTGLYEVYNPIKGADGLNWFYGGGATVGAYKIKHGGGSDIYLSANGVLGLDYKIKNAPINLSLDWIPALQITPDTEFWGGDIGLGVRFTF</sequence>
<protein>
    <recommendedName>
        <fullName evidence="4">Outer membrane protein beta-barrel domain-containing protein</fullName>
    </recommendedName>
</protein>
<keyword evidence="3" id="KW-1185">Reference proteome</keyword>
<name>A0A1H0AZ56_9SPHI</name>
<dbReference type="EMBL" id="FNGY01000007">
    <property type="protein sequence ID" value="SDN38639.1"/>
    <property type="molecule type" value="Genomic_DNA"/>
</dbReference>
<gene>
    <name evidence="2" type="ORF">SAMN05421820_107251</name>
</gene>
<organism evidence="2 3">
    <name type="scientific">Pedobacter steynii</name>
    <dbReference type="NCBI Taxonomy" id="430522"/>
    <lineage>
        <taxon>Bacteria</taxon>
        <taxon>Pseudomonadati</taxon>
        <taxon>Bacteroidota</taxon>
        <taxon>Sphingobacteriia</taxon>
        <taxon>Sphingobacteriales</taxon>
        <taxon>Sphingobacteriaceae</taxon>
        <taxon>Pedobacter</taxon>
    </lineage>
</organism>
<dbReference type="AlphaFoldDB" id="A0A1H0AZ56"/>
<feature type="chain" id="PRO_5010384134" description="Outer membrane protein beta-barrel domain-containing protein" evidence="1">
    <location>
        <begin position="27"/>
        <end position="161"/>
    </location>
</feature>
<keyword evidence="1" id="KW-0732">Signal</keyword>
<dbReference type="RefSeq" id="WP_074610466.1">
    <property type="nucleotide sequence ID" value="NZ_FNGY01000007.1"/>
</dbReference>
<proteinExistence type="predicted"/>
<evidence type="ECO:0000256" key="1">
    <source>
        <dbReference type="SAM" id="SignalP"/>
    </source>
</evidence>
<dbReference type="STRING" id="430522.BFS30_19550"/>
<evidence type="ECO:0000313" key="3">
    <source>
        <dbReference type="Proteomes" id="UP000183200"/>
    </source>
</evidence>
<dbReference type="Proteomes" id="UP000183200">
    <property type="component" value="Unassembled WGS sequence"/>
</dbReference>
<evidence type="ECO:0008006" key="4">
    <source>
        <dbReference type="Google" id="ProtNLM"/>
    </source>
</evidence>
<reference evidence="3" key="1">
    <citation type="submission" date="2016-10" db="EMBL/GenBank/DDBJ databases">
        <authorList>
            <person name="Varghese N."/>
            <person name="Submissions S."/>
        </authorList>
    </citation>
    <scope>NUCLEOTIDE SEQUENCE [LARGE SCALE GENOMIC DNA]</scope>
    <source>
        <strain evidence="3">DSM 19110</strain>
    </source>
</reference>
<accession>A0A1H0AZ56</accession>
<feature type="signal peptide" evidence="1">
    <location>
        <begin position="1"/>
        <end position="26"/>
    </location>
</feature>